<feature type="non-terminal residue" evidence="4">
    <location>
        <position position="1"/>
    </location>
</feature>
<organism evidence="4">
    <name type="scientific">marine metagenome</name>
    <dbReference type="NCBI Taxonomy" id="408172"/>
    <lineage>
        <taxon>unclassified sequences</taxon>
        <taxon>metagenomes</taxon>
        <taxon>ecological metagenomes</taxon>
    </lineage>
</organism>
<evidence type="ECO:0000256" key="2">
    <source>
        <dbReference type="ARBA" id="ARBA00023315"/>
    </source>
</evidence>
<evidence type="ECO:0000259" key="3">
    <source>
        <dbReference type="PROSITE" id="PS51186"/>
    </source>
</evidence>
<gene>
    <name evidence="4" type="ORF">METZ01_LOCUS356059</name>
</gene>
<dbReference type="GO" id="GO:0016747">
    <property type="term" value="F:acyltransferase activity, transferring groups other than amino-acyl groups"/>
    <property type="evidence" value="ECO:0007669"/>
    <property type="project" value="InterPro"/>
</dbReference>
<dbReference type="SUPFAM" id="SSF55729">
    <property type="entry name" value="Acyl-CoA N-acyltransferases (Nat)"/>
    <property type="match status" value="1"/>
</dbReference>
<protein>
    <recommendedName>
        <fullName evidence="3">N-acetyltransferase domain-containing protein</fullName>
    </recommendedName>
</protein>
<proteinExistence type="predicted"/>
<dbReference type="InterPro" id="IPR050680">
    <property type="entry name" value="YpeA/RimI_acetyltransf"/>
</dbReference>
<reference evidence="4" key="1">
    <citation type="submission" date="2018-05" db="EMBL/GenBank/DDBJ databases">
        <authorList>
            <person name="Lanie J.A."/>
            <person name="Ng W.-L."/>
            <person name="Kazmierczak K.M."/>
            <person name="Andrzejewski T.M."/>
            <person name="Davidsen T.M."/>
            <person name="Wayne K.J."/>
            <person name="Tettelin H."/>
            <person name="Glass J.I."/>
            <person name="Rusch D."/>
            <person name="Podicherti R."/>
            <person name="Tsui H.-C.T."/>
            <person name="Winkler M.E."/>
        </authorList>
    </citation>
    <scope>NUCLEOTIDE SEQUENCE</scope>
</reference>
<evidence type="ECO:0000313" key="4">
    <source>
        <dbReference type="EMBL" id="SVD03205.1"/>
    </source>
</evidence>
<dbReference type="Gene3D" id="3.40.630.30">
    <property type="match status" value="1"/>
</dbReference>
<sequence>GHNKFIRKMKSEDISQVSLIESDAFPRLFPTTSFRRELQKKISTILVAVSNSKRKTSEECPPYSKINRSSLSYRSGNTGWKSGMDFLTGYIFLWDTTFEESHVMSIGTRRSHRRKGIGELLLHSALINLIEKGVRSLTLEVRVSNVPAISLYEKYGMTTQGLRKSYYTDNHEDAKIMTAVDIQSPDYQHLLNEKWRLLGERLKN</sequence>
<feature type="domain" description="N-acetyltransferase" evidence="3">
    <location>
        <begin position="4"/>
        <end position="182"/>
    </location>
</feature>
<dbReference type="EMBL" id="UINC01125405">
    <property type="protein sequence ID" value="SVD03205.1"/>
    <property type="molecule type" value="Genomic_DNA"/>
</dbReference>
<dbReference type="AlphaFoldDB" id="A0A382S182"/>
<name>A0A382S182_9ZZZZ</name>
<dbReference type="PROSITE" id="PS51186">
    <property type="entry name" value="GNAT"/>
    <property type="match status" value="1"/>
</dbReference>
<evidence type="ECO:0000256" key="1">
    <source>
        <dbReference type="ARBA" id="ARBA00022679"/>
    </source>
</evidence>
<keyword evidence="1" id="KW-0808">Transferase</keyword>
<keyword evidence="2" id="KW-0012">Acyltransferase</keyword>
<dbReference type="Pfam" id="PF00583">
    <property type="entry name" value="Acetyltransf_1"/>
    <property type="match status" value="1"/>
</dbReference>
<dbReference type="PANTHER" id="PTHR43420:SF44">
    <property type="entry name" value="ACETYLTRANSFERASE YPEA"/>
    <property type="match status" value="1"/>
</dbReference>
<dbReference type="CDD" id="cd04301">
    <property type="entry name" value="NAT_SF"/>
    <property type="match status" value="1"/>
</dbReference>
<dbReference type="InterPro" id="IPR000182">
    <property type="entry name" value="GNAT_dom"/>
</dbReference>
<dbReference type="InterPro" id="IPR016181">
    <property type="entry name" value="Acyl_CoA_acyltransferase"/>
</dbReference>
<dbReference type="PANTHER" id="PTHR43420">
    <property type="entry name" value="ACETYLTRANSFERASE"/>
    <property type="match status" value="1"/>
</dbReference>
<accession>A0A382S182</accession>